<dbReference type="AlphaFoldDB" id="A0A8T0GDF2"/>
<evidence type="ECO:0000313" key="2">
    <source>
        <dbReference type="Proteomes" id="UP000822688"/>
    </source>
</evidence>
<comment type="caution">
    <text evidence="1">The sequence shown here is derived from an EMBL/GenBank/DDBJ whole genome shotgun (WGS) entry which is preliminary data.</text>
</comment>
<dbReference type="Proteomes" id="UP000822688">
    <property type="component" value="Chromosome 11"/>
</dbReference>
<accession>A0A8T0GDF2</accession>
<dbReference type="EMBL" id="CM026432">
    <property type="protein sequence ID" value="KAG0556547.1"/>
    <property type="molecule type" value="Genomic_DNA"/>
</dbReference>
<name>A0A8T0GDF2_CERPU</name>
<protein>
    <submittedName>
        <fullName evidence="1">Uncharacterized protein</fullName>
    </submittedName>
</protein>
<keyword evidence="2" id="KW-1185">Reference proteome</keyword>
<proteinExistence type="predicted"/>
<gene>
    <name evidence="1" type="ORF">KC19_11G061600</name>
</gene>
<reference evidence="1 2" key="1">
    <citation type="submission" date="2020-06" db="EMBL/GenBank/DDBJ databases">
        <title>WGS assembly of Ceratodon purpureus strain R40.</title>
        <authorList>
            <person name="Carey S.B."/>
            <person name="Jenkins J."/>
            <person name="Shu S."/>
            <person name="Lovell J.T."/>
            <person name="Sreedasyam A."/>
            <person name="Maumus F."/>
            <person name="Tiley G.P."/>
            <person name="Fernandez-Pozo N."/>
            <person name="Barry K."/>
            <person name="Chen C."/>
            <person name="Wang M."/>
            <person name="Lipzen A."/>
            <person name="Daum C."/>
            <person name="Saski C.A."/>
            <person name="Payton A.C."/>
            <person name="Mcbreen J.C."/>
            <person name="Conrad R.E."/>
            <person name="Kollar L.M."/>
            <person name="Olsson S."/>
            <person name="Huttunen S."/>
            <person name="Landis J.B."/>
            <person name="Wickett N.J."/>
            <person name="Johnson M.G."/>
            <person name="Rensing S.A."/>
            <person name="Grimwood J."/>
            <person name="Schmutz J."/>
            <person name="Mcdaniel S.F."/>
        </authorList>
    </citation>
    <scope>NUCLEOTIDE SEQUENCE [LARGE SCALE GENOMIC DNA]</scope>
    <source>
        <strain evidence="1 2">R40</strain>
    </source>
</reference>
<evidence type="ECO:0000313" key="1">
    <source>
        <dbReference type="EMBL" id="KAG0556547.1"/>
    </source>
</evidence>
<sequence length="106" mass="12555">MFRINSSSYNPLVDELRLHEQTRFFASKALRDHHGSPISTICDYSRLAVHRWENLTSTPSSMKIRWNHLHRTSWIWPVTIDRPRLPVDLDTTEQSSFSIHAFQKHN</sequence>
<organism evidence="1 2">
    <name type="scientific">Ceratodon purpureus</name>
    <name type="common">Fire moss</name>
    <name type="synonym">Dicranum purpureum</name>
    <dbReference type="NCBI Taxonomy" id="3225"/>
    <lineage>
        <taxon>Eukaryota</taxon>
        <taxon>Viridiplantae</taxon>
        <taxon>Streptophyta</taxon>
        <taxon>Embryophyta</taxon>
        <taxon>Bryophyta</taxon>
        <taxon>Bryophytina</taxon>
        <taxon>Bryopsida</taxon>
        <taxon>Dicranidae</taxon>
        <taxon>Pseudoditrichales</taxon>
        <taxon>Ditrichaceae</taxon>
        <taxon>Ceratodon</taxon>
    </lineage>
</organism>